<evidence type="ECO:0000256" key="1">
    <source>
        <dbReference type="SAM" id="MobiDB-lite"/>
    </source>
</evidence>
<feature type="region of interest" description="Disordered" evidence="1">
    <location>
        <begin position="280"/>
        <end position="331"/>
    </location>
</feature>
<dbReference type="Proteomes" id="UP000796880">
    <property type="component" value="Unassembled WGS sequence"/>
</dbReference>
<evidence type="ECO:0000313" key="2">
    <source>
        <dbReference type="EMBL" id="KAF3449828.1"/>
    </source>
</evidence>
<reference evidence="2" key="1">
    <citation type="submission" date="2020-03" db="EMBL/GenBank/DDBJ databases">
        <title>A high-quality chromosome-level genome assembly of a woody plant with both climbing and erect habits, Rhamnella rubrinervis.</title>
        <authorList>
            <person name="Lu Z."/>
            <person name="Yang Y."/>
            <person name="Zhu X."/>
            <person name="Sun Y."/>
        </authorList>
    </citation>
    <scope>NUCLEOTIDE SEQUENCE</scope>
    <source>
        <strain evidence="2">BYM</strain>
        <tissue evidence="2">Leaf</tissue>
    </source>
</reference>
<protein>
    <submittedName>
        <fullName evidence="2">Uncharacterized protein</fullName>
    </submittedName>
</protein>
<accession>A0A8K0ML93</accession>
<proteinExistence type="predicted"/>
<sequence length="331" mass="36695">MFEPKPEQRYDSSLEVVLFARASNKPRLVSSAFQASLLECGFFYGGFLIPPSSPAFRWELFLSDRPVSQSDLRVLPTRGSILETFSNALCYVGKSNILTTLYVVSLTMMLWRARGAMCGIEKAHHITASFKSRTPIDLSSGCPIQNLFYLQPLWLPSLFCLKTHCNLPCLPQTLSINQNFDRDSQTKAFPKRLDADTSATSTRFRRRGRYTSRGIGLFEGAVTKVGKTLLRREEVIATCCASESGIRSAWAERVTTLWASYPTTDMGKLKMKISKAELEATKKKKRDKQATAKGGAFSAMDKGEEHPTSTVVVEPSSLPIAISSGESPPLK</sequence>
<dbReference type="EMBL" id="VOIH02000003">
    <property type="protein sequence ID" value="KAF3449828.1"/>
    <property type="molecule type" value="Genomic_DNA"/>
</dbReference>
<keyword evidence="3" id="KW-1185">Reference proteome</keyword>
<gene>
    <name evidence="2" type="ORF">FNV43_RR05907</name>
</gene>
<name>A0A8K0ML93_9ROSA</name>
<comment type="caution">
    <text evidence="2">The sequence shown here is derived from an EMBL/GenBank/DDBJ whole genome shotgun (WGS) entry which is preliminary data.</text>
</comment>
<dbReference type="AlphaFoldDB" id="A0A8K0ML93"/>
<evidence type="ECO:0000313" key="3">
    <source>
        <dbReference type="Proteomes" id="UP000796880"/>
    </source>
</evidence>
<organism evidence="2 3">
    <name type="scientific">Rhamnella rubrinervis</name>
    <dbReference type="NCBI Taxonomy" id="2594499"/>
    <lineage>
        <taxon>Eukaryota</taxon>
        <taxon>Viridiplantae</taxon>
        <taxon>Streptophyta</taxon>
        <taxon>Embryophyta</taxon>
        <taxon>Tracheophyta</taxon>
        <taxon>Spermatophyta</taxon>
        <taxon>Magnoliopsida</taxon>
        <taxon>eudicotyledons</taxon>
        <taxon>Gunneridae</taxon>
        <taxon>Pentapetalae</taxon>
        <taxon>rosids</taxon>
        <taxon>fabids</taxon>
        <taxon>Rosales</taxon>
        <taxon>Rhamnaceae</taxon>
        <taxon>rhamnoid group</taxon>
        <taxon>Rhamneae</taxon>
        <taxon>Rhamnella</taxon>
    </lineage>
</organism>